<dbReference type="AlphaFoldDB" id="A0A8H8DKD2"/>
<protein>
    <submittedName>
        <fullName evidence="1">Uncharacterized protein</fullName>
    </submittedName>
</protein>
<comment type="caution">
    <text evidence="1">The sequence shown here is derived from an EMBL/GenBank/DDBJ whole genome shotgun (WGS) entry which is preliminary data.</text>
</comment>
<name>A0A8H8DKD2_9FUNG</name>
<reference evidence="1 2" key="1">
    <citation type="journal article" name="Sci. Rep.">
        <title>Genome-scale phylogenetic analyses confirm Olpidium as the closest living zoosporic fungus to the non-flagellated, terrestrial fungi.</title>
        <authorList>
            <person name="Chang Y."/>
            <person name="Rochon D."/>
            <person name="Sekimoto S."/>
            <person name="Wang Y."/>
            <person name="Chovatia M."/>
            <person name="Sandor L."/>
            <person name="Salamov A."/>
            <person name="Grigoriev I.V."/>
            <person name="Stajich J.E."/>
            <person name="Spatafora J.W."/>
        </authorList>
    </citation>
    <scope>NUCLEOTIDE SEQUENCE [LARGE SCALE GENOMIC DNA]</scope>
    <source>
        <strain evidence="1">S191</strain>
    </source>
</reference>
<dbReference type="Proteomes" id="UP000673691">
    <property type="component" value="Unassembled WGS sequence"/>
</dbReference>
<accession>A0A8H8DKD2</accession>
<evidence type="ECO:0000313" key="2">
    <source>
        <dbReference type="Proteomes" id="UP000673691"/>
    </source>
</evidence>
<gene>
    <name evidence="1" type="ORF">BJ554DRAFT_6895</name>
</gene>
<keyword evidence="2" id="KW-1185">Reference proteome</keyword>
<evidence type="ECO:0000313" key="1">
    <source>
        <dbReference type="EMBL" id="KAG5460987.1"/>
    </source>
</evidence>
<proteinExistence type="predicted"/>
<organism evidence="1 2">
    <name type="scientific">Olpidium bornovanus</name>
    <dbReference type="NCBI Taxonomy" id="278681"/>
    <lineage>
        <taxon>Eukaryota</taxon>
        <taxon>Fungi</taxon>
        <taxon>Fungi incertae sedis</taxon>
        <taxon>Olpidiomycota</taxon>
        <taxon>Olpidiomycotina</taxon>
        <taxon>Olpidiomycetes</taxon>
        <taxon>Olpidiales</taxon>
        <taxon>Olpidiaceae</taxon>
        <taxon>Olpidium</taxon>
    </lineage>
</organism>
<dbReference type="EMBL" id="JAEFCI010004374">
    <property type="protein sequence ID" value="KAG5460987.1"/>
    <property type="molecule type" value="Genomic_DNA"/>
</dbReference>
<feature type="non-terminal residue" evidence="1">
    <location>
        <position position="272"/>
    </location>
</feature>
<sequence>MPAAAGPSAPQTSSQTEAGAAAAFARTLCKISARASPTSVNTNVAGFAATPDRFNVAAMAEAAIPAIPEWLRMRYKEGGQGYAAIPDMPGRNENVQGRGAVVVGCGRAVMHNLTRAGPSGARNFASQYGLPGMYETSPAVVVGITDVQEADHHPMPSTKGFLPPTAAAGAAAAPAVVASADRPSALPIAACKKWRTSVRQLDTKLLQRLFVRPELEGSQHVRTVPIERGTCRAHPEASGSRAGGSLTVKNPLHLYIFENGQLEALGPIVEER</sequence>